<evidence type="ECO:0000313" key="2">
    <source>
        <dbReference type="EMBL" id="MBB6513409.1"/>
    </source>
</evidence>
<feature type="transmembrane region" description="Helical" evidence="1">
    <location>
        <begin position="31"/>
        <end position="52"/>
    </location>
</feature>
<gene>
    <name evidence="2" type="ORF">GGQ92_002217</name>
</gene>
<keyword evidence="1" id="KW-0812">Transmembrane</keyword>
<reference evidence="2 3" key="1">
    <citation type="submission" date="2020-08" db="EMBL/GenBank/DDBJ databases">
        <title>Genomic Encyclopedia of Type Strains, Phase IV (KMG-IV): sequencing the most valuable type-strain genomes for metagenomic binning, comparative biology and taxonomic classification.</title>
        <authorList>
            <person name="Goeker M."/>
        </authorList>
    </citation>
    <scope>NUCLEOTIDE SEQUENCE [LARGE SCALE GENOMIC DNA]</scope>
    <source>
        <strain evidence="2 3">DSM 11805</strain>
    </source>
</reference>
<name>A0A841RLP3_9BACI</name>
<evidence type="ECO:0000256" key="1">
    <source>
        <dbReference type="SAM" id="Phobius"/>
    </source>
</evidence>
<dbReference type="AlphaFoldDB" id="A0A841RLP3"/>
<proteinExistence type="predicted"/>
<dbReference type="Proteomes" id="UP000572212">
    <property type="component" value="Unassembled WGS sequence"/>
</dbReference>
<dbReference type="EMBL" id="JACHON010000011">
    <property type="protein sequence ID" value="MBB6513409.1"/>
    <property type="molecule type" value="Genomic_DNA"/>
</dbReference>
<evidence type="ECO:0000313" key="3">
    <source>
        <dbReference type="Proteomes" id="UP000572212"/>
    </source>
</evidence>
<keyword evidence="3" id="KW-1185">Reference proteome</keyword>
<accession>A0A841RLP3</accession>
<sequence>MYFLLLSLVCIFVLYRTAVFGIISMKEGNKLGAIGIFSFIPAILVFMTLWIMKF</sequence>
<keyword evidence="1" id="KW-0472">Membrane</keyword>
<comment type="caution">
    <text evidence="2">The sequence shown here is derived from an EMBL/GenBank/DDBJ whole genome shotgun (WGS) entry which is preliminary data.</text>
</comment>
<keyword evidence="1" id="KW-1133">Transmembrane helix</keyword>
<protein>
    <submittedName>
        <fullName evidence="2">Uncharacterized protein</fullName>
    </submittedName>
</protein>
<organism evidence="2 3">
    <name type="scientific">Gracilibacillus halotolerans</name>
    <dbReference type="NCBI Taxonomy" id="74386"/>
    <lineage>
        <taxon>Bacteria</taxon>
        <taxon>Bacillati</taxon>
        <taxon>Bacillota</taxon>
        <taxon>Bacilli</taxon>
        <taxon>Bacillales</taxon>
        <taxon>Bacillaceae</taxon>
        <taxon>Gracilibacillus</taxon>
    </lineage>
</organism>